<feature type="domain" description="RSE1/DDB1/CPSF1 first beta-propeller" evidence="5">
    <location>
        <begin position="56"/>
        <end position="356"/>
    </location>
</feature>
<dbReference type="Pfam" id="PF10433">
    <property type="entry name" value="Beta-prop_RSE1_1st"/>
    <property type="match status" value="1"/>
</dbReference>
<evidence type="ECO:0000259" key="5">
    <source>
        <dbReference type="Pfam" id="PF10433"/>
    </source>
</evidence>
<dbReference type="GeneID" id="19316992"/>
<dbReference type="OrthoDB" id="6109at2759"/>
<feature type="region of interest" description="Disordered" evidence="3">
    <location>
        <begin position="759"/>
        <end position="833"/>
    </location>
</feature>
<organism evidence="6 7">
    <name type="scientific">Pseudozyma flocculosa PF-1</name>
    <dbReference type="NCBI Taxonomy" id="1277687"/>
    <lineage>
        <taxon>Eukaryota</taxon>
        <taxon>Fungi</taxon>
        <taxon>Dikarya</taxon>
        <taxon>Basidiomycota</taxon>
        <taxon>Ustilaginomycotina</taxon>
        <taxon>Ustilaginomycetes</taxon>
        <taxon>Ustilaginales</taxon>
        <taxon>Ustilaginaceae</taxon>
        <taxon>Pseudozyma</taxon>
    </lineage>
</organism>
<feature type="compositionally biased region" description="Low complexity" evidence="3">
    <location>
        <begin position="771"/>
        <end position="780"/>
    </location>
</feature>
<dbReference type="InterPro" id="IPR015943">
    <property type="entry name" value="WD40/YVTN_repeat-like_dom_sf"/>
</dbReference>
<reference evidence="6 7" key="1">
    <citation type="journal article" date="2013" name="Plant Cell">
        <title>The transition from a phytopathogenic smut ancestor to an anamorphic biocontrol agent deciphered by comparative whole-genome analysis.</title>
        <authorList>
            <person name="Lefebvre F."/>
            <person name="Joly D.L."/>
            <person name="Labbe C."/>
            <person name="Teichmann B."/>
            <person name="Linning R."/>
            <person name="Belzile F."/>
            <person name="Bakkeren G."/>
            <person name="Belanger R.R."/>
        </authorList>
    </citation>
    <scope>NUCLEOTIDE SEQUENCE [LARGE SCALE GENOMIC DNA]</scope>
    <source>
        <strain evidence="6 7">PF-1</strain>
    </source>
</reference>
<feature type="domain" description="RSE1/DDB1/CPSF1 C-terminal" evidence="4">
    <location>
        <begin position="1129"/>
        <end position="1462"/>
    </location>
</feature>
<dbReference type="InterPro" id="IPR018846">
    <property type="entry name" value="Beta-prop_RSE1/DDB1/CPSF1_1st"/>
</dbReference>
<keyword evidence="2" id="KW-0539">Nucleus</keyword>
<evidence type="ECO:0008006" key="8">
    <source>
        <dbReference type="Google" id="ProtNLM"/>
    </source>
</evidence>
<evidence type="ECO:0000256" key="2">
    <source>
        <dbReference type="ARBA" id="ARBA00023242"/>
    </source>
</evidence>
<accession>A0A061HB25</accession>
<dbReference type="eggNOG" id="KOG1896">
    <property type="taxonomic scope" value="Eukaryota"/>
</dbReference>
<dbReference type="InterPro" id="IPR050358">
    <property type="entry name" value="RSE1/DDB1/CFT1"/>
</dbReference>
<feature type="region of interest" description="Disordered" evidence="3">
    <location>
        <begin position="961"/>
        <end position="983"/>
    </location>
</feature>
<dbReference type="Gene3D" id="2.130.10.10">
    <property type="entry name" value="YVTN repeat-like/Quinoprotein amine dehydrogenase"/>
    <property type="match status" value="2"/>
</dbReference>
<evidence type="ECO:0000256" key="3">
    <source>
        <dbReference type="SAM" id="MobiDB-lite"/>
    </source>
</evidence>
<dbReference type="EMBL" id="KE361630">
    <property type="protein sequence ID" value="EPQ29659.1"/>
    <property type="molecule type" value="Genomic_DNA"/>
</dbReference>
<protein>
    <recommendedName>
        <fullName evidence="8">Cleavage/polyadenylation specificity factor A subunit C-terminal domain-containing protein</fullName>
    </recommendedName>
</protein>
<dbReference type="GO" id="GO:0003676">
    <property type="term" value="F:nucleic acid binding"/>
    <property type="evidence" value="ECO:0007669"/>
    <property type="project" value="InterPro"/>
</dbReference>
<dbReference type="KEGG" id="pfp:PFL1_02879"/>
<dbReference type="Proteomes" id="UP000053664">
    <property type="component" value="Unassembled WGS sequence"/>
</dbReference>
<dbReference type="Pfam" id="PF03178">
    <property type="entry name" value="CPSF_A"/>
    <property type="match status" value="1"/>
</dbReference>
<feature type="compositionally biased region" description="Basic and acidic residues" evidence="3">
    <location>
        <begin position="1507"/>
        <end position="1518"/>
    </location>
</feature>
<feature type="compositionally biased region" description="Acidic residues" evidence="3">
    <location>
        <begin position="789"/>
        <end position="804"/>
    </location>
</feature>
<evidence type="ECO:0000313" key="7">
    <source>
        <dbReference type="Proteomes" id="UP000053664"/>
    </source>
</evidence>
<feature type="region of interest" description="Disordered" evidence="3">
    <location>
        <begin position="1485"/>
        <end position="1523"/>
    </location>
</feature>
<evidence type="ECO:0000259" key="4">
    <source>
        <dbReference type="Pfam" id="PF03178"/>
    </source>
</evidence>
<dbReference type="GO" id="GO:0005634">
    <property type="term" value="C:nucleus"/>
    <property type="evidence" value="ECO:0007669"/>
    <property type="project" value="UniProtKB-SubCell"/>
</dbReference>
<evidence type="ECO:0000256" key="1">
    <source>
        <dbReference type="ARBA" id="ARBA00004123"/>
    </source>
</evidence>
<dbReference type="HOGENOM" id="CLU_002414_0_0_1"/>
<sequence length="1544" mass="166779">MTSAFHSQQLPPSGISHAVCLALSSPLPARSGAAAAAAAAIKPWLAHRGQPLCQLVTARDDLLRIYDVRQQTPSASSDAALQDADGARLFLVREHRIFGSITGLQSVSTPETEADGRQRLLVSFKDAKLALLEWSDRTSDLETVSIHTYERAPQLSQGLPSTFNQTLAVDPASRCAALLLPQDAIAVLPFYQDMSDLDFYDIDQGTDGVDVDPIETLPYSPSFVLAFQEVDAKIRDVKDFCFLPGFQKPTVAILFEQPRTWTGRLKLTKDTHTVYIFTLDLTASMAGQVAGVGGGVDGDAGLQTVHPILTTSTDLPYDCLYLVSCPAKLGGVMVVGTSSILHVDQSGRAVATAINDWAPLMSGATAAESTCEVEGVIDLHGSQLVFVDATEGILTLRDGTFCKFSCLMDGRSVGGIRLERITAPSTTEGGDDEVNVQAAAPSVSLVLPTEQPFLFNASMVGESTLFRCAKANKRIDRGEAEAGVKDEEHDKAADEMDLDLDDDLYGDSGKLDAKAEVSSSSAAFKQVLRLTPIDSLAAHGPILHLSTRQAAFDDGESSGSRKQIVACTGFGTGAGLTYFESTLAPRKKRRLDTRPSESIWSVGMLQDAAVSAQDRRASLLCSAEDEDVSELVQLDRDGSSVDLRELPGRTLAAGPLRGAGARWARITASGLHVLEADGSDVQTVAIDEADVVTGSIDEDEYASVQLSDGSFRLFAYDDDARQFSPLALPAELEGKHGACINVFRDRYGCLTPMTEIGSAVPNGISTKGSAKDSAPAATSAKKPKSQPQDDADEIDYGDDDDDDMGEAHAVQSSKPDGEARTSGPAANPTTDTSSATPANAYLFVLDTEAVCEIYSLPDLRLRWRSFGLPALADRLDLDVERPYRLTPEQAVPVLEARLCHLDDVAHIVVVTGNNLLLAYEANRYHDRGQSSTAKVGDESDLLSLGFNKVFSRVLSASSRPTRDRSAYANGTGRGNQDGPALKPFGWRSGQQDAVAVLGGGNTSSTSWLCSSRKDGLQLVDCDASSAPDDLCWLGLDGGNDHAACVDGSVYISEFDRGRSLGGDWTYQTFETGRSYTKVVSHDATRCIVAASVNEQQFVLYDEDNEPVTNPADDKTPTYSQHGALELFTDEDKNEPVHGWEFEANETVVCLELVTLDSPSVPGGRKKFIAAGTTVYQGEDRAAKGSTYLFDIIEVVPDAADPTSRFRLKLLCKDDSKAPVTAIADINGFIISTSGQKLYVRALEKEEWLISIAFMDLAFYVTSIRVLKNFILLSDMKKSLWFVGFQEDPYKFVVLGKDHVEQYATTGNFVVNRDRLSLVSTSAAGGGALGGKEGVYRMFEYAPMVASSMGGQRLLLKTEFQSAASEAVASYTVKGRWLSRHERRGAESVRSKVIYAMNNGSIETLCAVDEAVVKRLQLLQGQLVRTVRHFAALNPRGFRAVRNDSVSRPLVKGILDGRLVSVFASLPRPKMLEAVGTLSGLFNGLDEPHDADAEAGDEGMGDADDEEVERRRQERDEQRRRKREAKRADLILLDLVKLRAGFESM</sequence>
<dbReference type="InterPro" id="IPR004871">
    <property type="entry name" value="RSE1/DDB1/CPSF1_C"/>
</dbReference>
<dbReference type="PANTHER" id="PTHR10644">
    <property type="entry name" value="DNA REPAIR/RNA PROCESSING CPSF FAMILY"/>
    <property type="match status" value="1"/>
</dbReference>
<dbReference type="RefSeq" id="XP_007878583.1">
    <property type="nucleotide sequence ID" value="XM_007880392.1"/>
</dbReference>
<name>A0A061HB25_9BASI</name>
<comment type="subcellular location">
    <subcellularLocation>
        <location evidence="1">Nucleus</location>
    </subcellularLocation>
</comment>
<evidence type="ECO:0000313" key="6">
    <source>
        <dbReference type="EMBL" id="EPQ29659.1"/>
    </source>
</evidence>
<gene>
    <name evidence="6" type="ORF">PFL1_02879</name>
</gene>
<feature type="compositionally biased region" description="Acidic residues" evidence="3">
    <location>
        <begin position="1492"/>
        <end position="1506"/>
    </location>
</feature>
<proteinExistence type="predicted"/>